<keyword evidence="2" id="KW-1185">Reference proteome</keyword>
<reference evidence="1" key="1">
    <citation type="journal article" date="2011" name="Genome Biol.">
        <title>The draft genome of the carcinogenic human liver fluke Clonorchis sinensis.</title>
        <authorList>
            <person name="Wang X."/>
            <person name="Chen W."/>
            <person name="Huang Y."/>
            <person name="Sun J."/>
            <person name="Men J."/>
            <person name="Liu H."/>
            <person name="Luo F."/>
            <person name="Guo L."/>
            <person name="Lv X."/>
            <person name="Deng C."/>
            <person name="Zhou C."/>
            <person name="Fan Y."/>
            <person name="Li X."/>
            <person name="Huang L."/>
            <person name="Hu Y."/>
            <person name="Liang C."/>
            <person name="Hu X."/>
            <person name="Xu J."/>
            <person name="Yu X."/>
        </authorList>
    </citation>
    <scope>NUCLEOTIDE SEQUENCE [LARGE SCALE GENOMIC DNA]</scope>
    <source>
        <strain evidence="1">Henan</strain>
    </source>
</reference>
<sequence>MVFTVKDIRQLLHRVNPFCELGSEELHPRVLKATSFKLAKNAYLVFRQSLDEGHLPSTWKEAIVMAIYKTGYRHLRGDLVLTYAHFGQGLTDRFFTVDPTNTRQGHVPNLDIAVLLPCLNEGNEPPRTIGGHENVLGRHWFQT</sequence>
<reference key="2">
    <citation type="submission" date="2011-10" db="EMBL/GenBank/DDBJ databases">
        <title>The genome and transcriptome sequence of Clonorchis sinensis provide insights into the carcinogenic liver fluke.</title>
        <authorList>
            <person name="Wang X."/>
            <person name="Huang Y."/>
            <person name="Chen W."/>
            <person name="Liu H."/>
            <person name="Guo L."/>
            <person name="Chen Y."/>
            <person name="Luo F."/>
            <person name="Zhou W."/>
            <person name="Sun J."/>
            <person name="Mao Q."/>
            <person name="Liang P."/>
            <person name="Zhou C."/>
            <person name="Tian Y."/>
            <person name="Men J."/>
            <person name="Lv X."/>
            <person name="Huang L."/>
            <person name="Zhou J."/>
            <person name="Hu Y."/>
            <person name="Li R."/>
            <person name="Zhang F."/>
            <person name="Lei H."/>
            <person name="Li X."/>
            <person name="Hu X."/>
            <person name="Liang C."/>
            <person name="Xu J."/>
            <person name="Wu Z."/>
            <person name="Yu X."/>
        </authorList>
    </citation>
    <scope>NUCLEOTIDE SEQUENCE</scope>
    <source>
        <strain>Henan</strain>
    </source>
</reference>
<evidence type="ECO:0000313" key="1">
    <source>
        <dbReference type="EMBL" id="GAA50998.1"/>
    </source>
</evidence>
<evidence type="ECO:0000313" key="2">
    <source>
        <dbReference type="Proteomes" id="UP000008909"/>
    </source>
</evidence>
<accession>G7YDG4</accession>
<organism evidence="1 2">
    <name type="scientific">Clonorchis sinensis</name>
    <name type="common">Chinese liver fluke</name>
    <dbReference type="NCBI Taxonomy" id="79923"/>
    <lineage>
        <taxon>Eukaryota</taxon>
        <taxon>Metazoa</taxon>
        <taxon>Spiralia</taxon>
        <taxon>Lophotrochozoa</taxon>
        <taxon>Platyhelminthes</taxon>
        <taxon>Trematoda</taxon>
        <taxon>Digenea</taxon>
        <taxon>Opisthorchiida</taxon>
        <taxon>Opisthorchiata</taxon>
        <taxon>Opisthorchiidae</taxon>
        <taxon>Clonorchis</taxon>
    </lineage>
</organism>
<dbReference type="EMBL" id="DF143102">
    <property type="protein sequence ID" value="GAA50998.1"/>
    <property type="molecule type" value="Genomic_DNA"/>
</dbReference>
<name>G7YDG4_CLOSI</name>
<protein>
    <submittedName>
        <fullName evidence="1">Uncharacterized protein</fullName>
    </submittedName>
</protein>
<gene>
    <name evidence="1" type="ORF">CLF_105366</name>
</gene>
<proteinExistence type="predicted"/>
<dbReference type="AlphaFoldDB" id="G7YDG4"/>
<dbReference type="Proteomes" id="UP000008909">
    <property type="component" value="Unassembled WGS sequence"/>
</dbReference>